<name>A0ACC2LYM8_PERAE</name>
<proteinExistence type="predicted"/>
<gene>
    <name evidence="1" type="ORF">MRB53_012903</name>
</gene>
<reference evidence="1 2" key="1">
    <citation type="journal article" date="2022" name="Hortic Res">
        <title>A haplotype resolved chromosomal level avocado genome allows analysis of novel avocado genes.</title>
        <authorList>
            <person name="Nath O."/>
            <person name="Fletcher S.J."/>
            <person name="Hayward A."/>
            <person name="Shaw L.M."/>
            <person name="Masouleh A.K."/>
            <person name="Furtado A."/>
            <person name="Henry R.J."/>
            <person name="Mitter N."/>
        </authorList>
    </citation>
    <scope>NUCLEOTIDE SEQUENCE [LARGE SCALE GENOMIC DNA]</scope>
    <source>
        <strain evidence="2">cv. Hass</strain>
    </source>
</reference>
<accession>A0ACC2LYM8</accession>
<comment type="caution">
    <text evidence="1">The sequence shown here is derived from an EMBL/GenBank/DDBJ whole genome shotgun (WGS) entry which is preliminary data.</text>
</comment>
<sequence>MQIQHCPKHPVVFKFWWHAHDTCKELVCGESFFQQCSNFPHYMENTQSFKVKVRFHSAPKQRPMQHLKKVLLWYEMVESKARLSGVQMRRSCSQVHECCNGQA</sequence>
<protein>
    <submittedName>
        <fullName evidence="1">Uncharacterized protein</fullName>
    </submittedName>
</protein>
<dbReference type="Proteomes" id="UP001234297">
    <property type="component" value="Chromosome 3"/>
</dbReference>
<keyword evidence="2" id="KW-1185">Reference proteome</keyword>
<evidence type="ECO:0000313" key="1">
    <source>
        <dbReference type="EMBL" id="KAJ8638636.1"/>
    </source>
</evidence>
<evidence type="ECO:0000313" key="2">
    <source>
        <dbReference type="Proteomes" id="UP001234297"/>
    </source>
</evidence>
<dbReference type="EMBL" id="CM056811">
    <property type="protein sequence ID" value="KAJ8638636.1"/>
    <property type="molecule type" value="Genomic_DNA"/>
</dbReference>
<organism evidence="1 2">
    <name type="scientific">Persea americana</name>
    <name type="common">Avocado</name>
    <dbReference type="NCBI Taxonomy" id="3435"/>
    <lineage>
        <taxon>Eukaryota</taxon>
        <taxon>Viridiplantae</taxon>
        <taxon>Streptophyta</taxon>
        <taxon>Embryophyta</taxon>
        <taxon>Tracheophyta</taxon>
        <taxon>Spermatophyta</taxon>
        <taxon>Magnoliopsida</taxon>
        <taxon>Magnoliidae</taxon>
        <taxon>Laurales</taxon>
        <taxon>Lauraceae</taxon>
        <taxon>Persea</taxon>
    </lineage>
</organism>